<comment type="caution">
    <text evidence="2">The sequence shown here is derived from an EMBL/GenBank/DDBJ whole genome shotgun (WGS) entry which is preliminary data.</text>
</comment>
<feature type="region of interest" description="Disordered" evidence="1">
    <location>
        <begin position="1"/>
        <end position="41"/>
    </location>
</feature>
<dbReference type="EMBL" id="JAYMYR010000003">
    <property type="protein sequence ID" value="KAK7373005.1"/>
    <property type="molecule type" value="Genomic_DNA"/>
</dbReference>
<protein>
    <submittedName>
        <fullName evidence="2">Uncharacterized protein</fullName>
    </submittedName>
</protein>
<proteinExistence type="predicted"/>
<evidence type="ECO:0000313" key="2">
    <source>
        <dbReference type="EMBL" id="KAK7373005.1"/>
    </source>
</evidence>
<keyword evidence="3" id="KW-1185">Reference proteome</keyword>
<organism evidence="2 3">
    <name type="scientific">Phaseolus coccineus</name>
    <name type="common">Scarlet runner bean</name>
    <name type="synonym">Phaseolus multiflorus</name>
    <dbReference type="NCBI Taxonomy" id="3886"/>
    <lineage>
        <taxon>Eukaryota</taxon>
        <taxon>Viridiplantae</taxon>
        <taxon>Streptophyta</taxon>
        <taxon>Embryophyta</taxon>
        <taxon>Tracheophyta</taxon>
        <taxon>Spermatophyta</taxon>
        <taxon>Magnoliopsida</taxon>
        <taxon>eudicotyledons</taxon>
        <taxon>Gunneridae</taxon>
        <taxon>Pentapetalae</taxon>
        <taxon>rosids</taxon>
        <taxon>fabids</taxon>
        <taxon>Fabales</taxon>
        <taxon>Fabaceae</taxon>
        <taxon>Papilionoideae</taxon>
        <taxon>50 kb inversion clade</taxon>
        <taxon>NPAAA clade</taxon>
        <taxon>indigoferoid/millettioid clade</taxon>
        <taxon>Phaseoleae</taxon>
        <taxon>Phaseolus</taxon>
    </lineage>
</organism>
<evidence type="ECO:0000313" key="3">
    <source>
        <dbReference type="Proteomes" id="UP001374584"/>
    </source>
</evidence>
<dbReference type="AlphaFoldDB" id="A0AAN9NGT7"/>
<evidence type="ECO:0000256" key="1">
    <source>
        <dbReference type="SAM" id="MobiDB-lite"/>
    </source>
</evidence>
<name>A0AAN9NGT7_PHACN</name>
<reference evidence="2 3" key="1">
    <citation type="submission" date="2024-01" db="EMBL/GenBank/DDBJ databases">
        <title>The genomes of 5 underutilized Papilionoideae crops provide insights into root nodulation and disease resistanc.</title>
        <authorList>
            <person name="Jiang F."/>
        </authorList>
    </citation>
    <scope>NUCLEOTIDE SEQUENCE [LARGE SCALE GENOMIC DNA]</scope>
    <source>
        <strain evidence="2">JINMINGXINNONG_FW02</strain>
        <tissue evidence="2">Leaves</tissue>
    </source>
</reference>
<gene>
    <name evidence="2" type="ORF">VNO80_06398</name>
</gene>
<dbReference type="Proteomes" id="UP001374584">
    <property type="component" value="Unassembled WGS sequence"/>
</dbReference>
<accession>A0AAN9NGT7</accession>
<sequence length="77" mass="8579">MTTPQSWARLSHVQDDSQPSALSARPSHVRDGLQSPSLEPRSVKRLNRLMLSPSILSLHHSLLCDVSRMGSSRFSQI</sequence>